<name>A0AAV9GDP2_9PEZI</name>
<feature type="region of interest" description="Disordered" evidence="1">
    <location>
        <begin position="343"/>
        <end position="369"/>
    </location>
</feature>
<keyword evidence="3" id="KW-1185">Reference proteome</keyword>
<evidence type="ECO:0008006" key="4">
    <source>
        <dbReference type="Google" id="ProtNLM"/>
    </source>
</evidence>
<feature type="non-terminal residue" evidence="2">
    <location>
        <position position="848"/>
    </location>
</feature>
<evidence type="ECO:0000313" key="2">
    <source>
        <dbReference type="EMBL" id="KAK4445282.1"/>
    </source>
</evidence>
<protein>
    <recommendedName>
        <fullName evidence="4">Tc toxin complex TcA C-terminal TcB-binding domain-containing protein</fullName>
    </recommendedName>
</protein>
<dbReference type="EMBL" id="MU865967">
    <property type="protein sequence ID" value="KAK4445282.1"/>
    <property type="molecule type" value="Genomic_DNA"/>
</dbReference>
<reference evidence="2" key="1">
    <citation type="journal article" date="2023" name="Mol. Phylogenet. Evol.">
        <title>Genome-scale phylogeny and comparative genomics of the fungal order Sordariales.</title>
        <authorList>
            <person name="Hensen N."/>
            <person name="Bonometti L."/>
            <person name="Westerberg I."/>
            <person name="Brannstrom I.O."/>
            <person name="Guillou S."/>
            <person name="Cros-Aarteil S."/>
            <person name="Calhoun S."/>
            <person name="Haridas S."/>
            <person name="Kuo A."/>
            <person name="Mondo S."/>
            <person name="Pangilinan J."/>
            <person name="Riley R."/>
            <person name="LaButti K."/>
            <person name="Andreopoulos B."/>
            <person name="Lipzen A."/>
            <person name="Chen C."/>
            <person name="Yan M."/>
            <person name="Daum C."/>
            <person name="Ng V."/>
            <person name="Clum A."/>
            <person name="Steindorff A."/>
            <person name="Ohm R.A."/>
            <person name="Martin F."/>
            <person name="Silar P."/>
            <person name="Natvig D.O."/>
            <person name="Lalanne C."/>
            <person name="Gautier V."/>
            <person name="Ament-Velasquez S.L."/>
            <person name="Kruys A."/>
            <person name="Hutchinson M.I."/>
            <person name="Powell A.J."/>
            <person name="Barry K."/>
            <person name="Miller A.N."/>
            <person name="Grigoriev I.V."/>
            <person name="Debuchy R."/>
            <person name="Gladieux P."/>
            <person name="Hiltunen Thoren M."/>
            <person name="Johannesson H."/>
        </authorList>
    </citation>
    <scope>NUCLEOTIDE SEQUENCE</scope>
    <source>
        <strain evidence="2">PSN243</strain>
    </source>
</reference>
<dbReference type="Proteomes" id="UP001321760">
    <property type="component" value="Unassembled WGS sequence"/>
</dbReference>
<reference evidence="2" key="2">
    <citation type="submission" date="2023-05" db="EMBL/GenBank/DDBJ databases">
        <authorList>
            <consortium name="Lawrence Berkeley National Laboratory"/>
            <person name="Steindorff A."/>
            <person name="Hensen N."/>
            <person name="Bonometti L."/>
            <person name="Westerberg I."/>
            <person name="Brannstrom I.O."/>
            <person name="Guillou S."/>
            <person name="Cros-Aarteil S."/>
            <person name="Calhoun S."/>
            <person name="Haridas S."/>
            <person name="Kuo A."/>
            <person name="Mondo S."/>
            <person name="Pangilinan J."/>
            <person name="Riley R."/>
            <person name="Labutti K."/>
            <person name="Andreopoulos B."/>
            <person name="Lipzen A."/>
            <person name="Chen C."/>
            <person name="Yanf M."/>
            <person name="Daum C."/>
            <person name="Ng V."/>
            <person name="Clum A."/>
            <person name="Ohm R."/>
            <person name="Martin F."/>
            <person name="Silar P."/>
            <person name="Natvig D."/>
            <person name="Lalanne C."/>
            <person name="Gautier V."/>
            <person name="Ament-Velasquez S.L."/>
            <person name="Kruys A."/>
            <person name="Hutchinson M.I."/>
            <person name="Powell A.J."/>
            <person name="Barry K."/>
            <person name="Miller A.N."/>
            <person name="Grigoriev I.V."/>
            <person name="Debuchy R."/>
            <person name="Gladieux P."/>
            <person name="Thoren M.H."/>
            <person name="Johannesson H."/>
        </authorList>
    </citation>
    <scope>NUCLEOTIDE SEQUENCE</scope>
    <source>
        <strain evidence="2">PSN243</strain>
    </source>
</reference>
<evidence type="ECO:0000313" key="3">
    <source>
        <dbReference type="Proteomes" id="UP001321760"/>
    </source>
</evidence>
<proteinExistence type="predicted"/>
<sequence>MLSSKGYRTHVSVITRDARPEKASETGGGEILLPGWFRLSSSHVPGLVPGNYNITVTQSVAPSATQDQRQLNLNTTKSFVVTKPKPSDVVSHVHSVYPAPSHSDYGNTLPHVNFSTPNAPWEIQVDDSWNQGNPLSKTPWLAVMSFTEDELRLDKEALGSLNLDQKSDLTVKLTVANLKSLGSQHNIAMPSLGDELDGDEHLSVIFLKPALFKALFGRYADGQDKPEWTGSPDLGRFAFLAHAREVTTSGTTIGSAGSTGDWEQGEFSVIVGSRVAPSVPVGKPRAISTHLVSLDGMTSMTIADTDVLVAVPAVYSWTWMAIPDTHINFEHVARALGENIGPLRMPGRHGPEPPPAASTAPGGDRKNDPDLGVARAWIQKRVADGYTICPHVLPTGEPSVALFRGVLTPVAPRLGEAHKPPFSLLGTDLEIIDQLTGMRDVSLRSAWELGRTLAIADPPFSRSLVRLRGQIHHKSVAAAQALGLKDALDAAAVSHNPVSAELALRMPHRWTQGCSGLSAINCREGTSRTSAAVRHARAICMEKCAKEVTKRVVSGTEPESYKAGTVAACSDWPSVLHWVLDKLYLGDLPSRYLVPDSSALPKESIRTFYVDTAWLEAMVDGALSIGNHWERDDDDPIRRAIKDNINAYLASSVADANANAEVPVHVPRWGFMIRSSIVQAFPDLRVQVPFRDGVEPQYRRQVLSVQRPAEDILVCLLDREPRDGTMERIVISQPEHQPSFQLGSDLDLDAGELTVNFRYTPNQGLAKDLGIKTSVAKTWNRVGGESPPIFDWENRVLVLPQFADACASNMHVDDYFVWPEGPESRSSALVAAQLSRKSLQLIIRVEPA</sequence>
<dbReference type="AlphaFoldDB" id="A0AAV9GDP2"/>
<comment type="caution">
    <text evidence="2">The sequence shown here is derived from an EMBL/GenBank/DDBJ whole genome shotgun (WGS) entry which is preliminary data.</text>
</comment>
<evidence type="ECO:0000256" key="1">
    <source>
        <dbReference type="SAM" id="MobiDB-lite"/>
    </source>
</evidence>
<accession>A0AAV9GDP2</accession>
<organism evidence="2 3">
    <name type="scientific">Podospora aff. communis PSN243</name>
    <dbReference type="NCBI Taxonomy" id="3040156"/>
    <lineage>
        <taxon>Eukaryota</taxon>
        <taxon>Fungi</taxon>
        <taxon>Dikarya</taxon>
        <taxon>Ascomycota</taxon>
        <taxon>Pezizomycotina</taxon>
        <taxon>Sordariomycetes</taxon>
        <taxon>Sordariomycetidae</taxon>
        <taxon>Sordariales</taxon>
        <taxon>Podosporaceae</taxon>
        <taxon>Podospora</taxon>
    </lineage>
</organism>
<gene>
    <name evidence="2" type="ORF">QBC34DRAFT_358586</name>
</gene>